<dbReference type="PANTHER" id="PTHR34737:SF2">
    <property type="entry name" value="EF-HAND DOMAIN-CONTAINING PROTEIN"/>
    <property type="match status" value="1"/>
</dbReference>
<accession>A0AAV0UXR8</accession>
<sequence length="236" mass="24462">MKTYTTLTLSALIVASTINSASALQKYCKDIPNAENLCDKKLGHDDGDANNALGTAFGGAGHMWTEEVCNTPFDKANPKITSGAVLGDPCCKWKKGDTPQFPLTTFDPSKPTVCPTGGDDGGDSGKGNGQTDPTNTKGELPETSETTNTKEEATDLTNTKGELSGGNTPEIPPSETSPAQANPSTSPTETPQAETNTKEESPETPKSEASPTQENASTPPTAGRGCAAKGARKLRS</sequence>
<feature type="compositionally biased region" description="Polar residues" evidence="1">
    <location>
        <begin position="207"/>
        <end position="220"/>
    </location>
</feature>
<evidence type="ECO:0000313" key="4">
    <source>
        <dbReference type="EMBL" id="CAI5741297.1"/>
    </source>
</evidence>
<dbReference type="InterPro" id="IPR057626">
    <property type="entry name" value="S-S_Temptin"/>
</dbReference>
<feature type="compositionally biased region" description="Basic and acidic residues" evidence="1">
    <location>
        <begin position="196"/>
        <end position="206"/>
    </location>
</feature>
<dbReference type="AlphaFoldDB" id="A0AAV0UXR8"/>
<feature type="compositionally biased region" description="Polar residues" evidence="1">
    <location>
        <begin position="174"/>
        <end position="195"/>
    </location>
</feature>
<feature type="domain" description="Temptin Cys/Cys disulfide" evidence="3">
    <location>
        <begin position="22"/>
        <end position="101"/>
    </location>
</feature>
<name>A0AAV0UXR8_9STRA</name>
<feature type="compositionally biased region" description="Polar residues" evidence="1">
    <location>
        <begin position="155"/>
        <end position="167"/>
    </location>
</feature>
<dbReference type="Pfam" id="PF24784">
    <property type="entry name" value="Temptin_C"/>
    <property type="match status" value="1"/>
</dbReference>
<gene>
    <name evidence="4" type="ORF">PFR002_LOCUS9537</name>
</gene>
<keyword evidence="2" id="KW-0732">Signal</keyword>
<feature type="signal peptide" evidence="2">
    <location>
        <begin position="1"/>
        <end position="23"/>
    </location>
</feature>
<evidence type="ECO:0000259" key="3">
    <source>
        <dbReference type="Pfam" id="PF24784"/>
    </source>
</evidence>
<feature type="compositionally biased region" description="Polar residues" evidence="1">
    <location>
        <begin position="130"/>
        <end position="147"/>
    </location>
</feature>
<feature type="region of interest" description="Disordered" evidence="1">
    <location>
        <begin position="101"/>
        <end position="236"/>
    </location>
</feature>
<dbReference type="PANTHER" id="PTHR34737">
    <property type="entry name" value="EF-HAND DOMAIN-CONTAINING PROTEIN"/>
    <property type="match status" value="1"/>
</dbReference>
<proteinExistence type="predicted"/>
<organism evidence="4 5">
    <name type="scientific">Peronospora farinosa</name>
    <dbReference type="NCBI Taxonomy" id="134698"/>
    <lineage>
        <taxon>Eukaryota</taxon>
        <taxon>Sar</taxon>
        <taxon>Stramenopiles</taxon>
        <taxon>Oomycota</taxon>
        <taxon>Peronosporomycetes</taxon>
        <taxon>Peronosporales</taxon>
        <taxon>Peronosporaceae</taxon>
        <taxon>Peronospora</taxon>
    </lineage>
</organism>
<dbReference type="EMBL" id="CANTFK010000994">
    <property type="protein sequence ID" value="CAI5741297.1"/>
    <property type="molecule type" value="Genomic_DNA"/>
</dbReference>
<evidence type="ECO:0000313" key="5">
    <source>
        <dbReference type="Proteomes" id="UP001159659"/>
    </source>
</evidence>
<comment type="caution">
    <text evidence="4">The sequence shown here is derived from an EMBL/GenBank/DDBJ whole genome shotgun (WGS) entry which is preliminary data.</text>
</comment>
<evidence type="ECO:0000256" key="2">
    <source>
        <dbReference type="SAM" id="SignalP"/>
    </source>
</evidence>
<feature type="chain" id="PRO_5043740403" description="Temptin Cys/Cys disulfide domain-containing protein" evidence="2">
    <location>
        <begin position="24"/>
        <end position="236"/>
    </location>
</feature>
<protein>
    <recommendedName>
        <fullName evidence="3">Temptin Cys/Cys disulfide domain-containing protein</fullName>
    </recommendedName>
</protein>
<dbReference type="Proteomes" id="UP001159659">
    <property type="component" value="Unassembled WGS sequence"/>
</dbReference>
<dbReference type="InterPro" id="IPR055313">
    <property type="entry name" value="Temptin-like"/>
</dbReference>
<evidence type="ECO:0000256" key="1">
    <source>
        <dbReference type="SAM" id="MobiDB-lite"/>
    </source>
</evidence>
<reference evidence="4" key="1">
    <citation type="submission" date="2022-12" db="EMBL/GenBank/DDBJ databases">
        <authorList>
            <person name="Webb A."/>
        </authorList>
    </citation>
    <scope>NUCLEOTIDE SEQUENCE</scope>
    <source>
        <strain evidence="4">Pf2</strain>
    </source>
</reference>